<evidence type="ECO:0000256" key="2">
    <source>
        <dbReference type="SAM" id="SignalP"/>
    </source>
</evidence>
<reference evidence="3 4" key="1">
    <citation type="submission" date="2017-10" db="EMBL/GenBank/DDBJ databases">
        <title>Comparative genomics in systemic dimorphic fungi from Ajellomycetaceae.</title>
        <authorList>
            <person name="Munoz J.F."/>
            <person name="Mcewen J.G."/>
            <person name="Clay O.K."/>
            <person name="Cuomo C.A."/>
        </authorList>
    </citation>
    <scope>NUCLEOTIDE SEQUENCE [LARGE SCALE GENOMIC DNA]</scope>
    <source>
        <strain evidence="3 4">UAMH5409</strain>
    </source>
</reference>
<name>A0A2B7YC17_9EURO</name>
<accession>A0A2B7YC17</accession>
<evidence type="ECO:0000256" key="1">
    <source>
        <dbReference type="SAM" id="MobiDB-lite"/>
    </source>
</evidence>
<feature type="signal peptide" evidence="2">
    <location>
        <begin position="1"/>
        <end position="15"/>
    </location>
</feature>
<organism evidence="3 4">
    <name type="scientific">Helicocarpus griseus UAMH5409</name>
    <dbReference type="NCBI Taxonomy" id="1447875"/>
    <lineage>
        <taxon>Eukaryota</taxon>
        <taxon>Fungi</taxon>
        <taxon>Dikarya</taxon>
        <taxon>Ascomycota</taxon>
        <taxon>Pezizomycotina</taxon>
        <taxon>Eurotiomycetes</taxon>
        <taxon>Eurotiomycetidae</taxon>
        <taxon>Onygenales</taxon>
        <taxon>Ajellomycetaceae</taxon>
        <taxon>Helicocarpus</taxon>
    </lineage>
</organism>
<protein>
    <submittedName>
        <fullName evidence="3">Uncharacterized protein</fullName>
    </submittedName>
</protein>
<comment type="caution">
    <text evidence="3">The sequence shown here is derived from an EMBL/GenBank/DDBJ whole genome shotgun (WGS) entry which is preliminary data.</text>
</comment>
<keyword evidence="2" id="KW-0732">Signal</keyword>
<evidence type="ECO:0000313" key="3">
    <source>
        <dbReference type="EMBL" id="PGH18573.1"/>
    </source>
</evidence>
<dbReference type="STRING" id="1447875.A0A2B7YC17"/>
<gene>
    <name evidence="3" type="ORF">AJ79_00352</name>
</gene>
<keyword evidence="4" id="KW-1185">Reference proteome</keyword>
<sequence>MRFVLAGLATVAVVADPYVFPRFANTTTELSKTCEGVGSKTKDTWKDNSIGEWFVDKAKSQDEYKEDIQRTIQQWGEGSDLYGFYCSPMSHCNGNFDKDECMKNSLNPRVYFVLWAIRNFNNWMVSLTSAVDNTAGIADGMAGKLVEKIVTNEESMKLSNAGATLAAGIPGSISSVFAVTGPTLGLGSGLATVANSVISFINDAQDIELESRLNDFFAVTEYIAKSAETMQKGLERYTRSLLTSTPKNGGDSYVDDPASLPRILDSQHQPPTGANFTYVNVANKTSEPVTTQRRCRMGYITDLAGEKPLTYYVDHGAADLDSAPPRHQQAASPNEQVQLSIPATTPHGYRMPCRVTLYDKPDVRRRLAPLVDSYNFWTDDGGFVNLHPEELMDITPVDNWQSKMPKPKVYPISKPDRRLADDTMDKLHE</sequence>
<dbReference type="EMBL" id="PDNB01000003">
    <property type="protein sequence ID" value="PGH18573.1"/>
    <property type="molecule type" value="Genomic_DNA"/>
</dbReference>
<feature type="region of interest" description="Disordered" evidence="1">
    <location>
        <begin position="403"/>
        <end position="429"/>
    </location>
</feature>
<evidence type="ECO:0000313" key="4">
    <source>
        <dbReference type="Proteomes" id="UP000223968"/>
    </source>
</evidence>
<dbReference type="AlphaFoldDB" id="A0A2B7YC17"/>
<proteinExistence type="predicted"/>
<feature type="compositionally biased region" description="Basic and acidic residues" evidence="1">
    <location>
        <begin position="414"/>
        <end position="429"/>
    </location>
</feature>
<feature type="chain" id="PRO_5013038644" evidence="2">
    <location>
        <begin position="16"/>
        <end position="429"/>
    </location>
</feature>
<dbReference type="OrthoDB" id="4293239at2759"/>
<dbReference type="Proteomes" id="UP000223968">
    <property type="component" value="Unassembled WGS sequence"/>
</dbReference>